<evidence type="ECO:0000256" key="2">
    <source>
        <dbReference type="ARBA" id="ARBA00022692"/>
    </source>
</evidence>
<sequence>MIIWSLTHGGHIAAKLTWTNIKPHLSLHYFSSASMLIFAMSGAELAAPYISRLKKPNKDFPKTMWLLFFMSAFMVIFETLGLAVLFDTKHVPNDFKMNDNYYAFQLLGQEAGMGNTLMYAYSIVCLVTLLVEIAALIDAASRFLAADTTVQYMPS</sequence>
<reference evidence="6 7" key="1">
    <citation type="submission" date="2016-10" db="EMBL/GenBank/DDBJ databases">
        <authorList>
            <person name="Varghese N."/>
            <person name="Submissions S."/>
        </authorList>
    </citation>
    <scope>NUCLEOTIDE SEQUENCE [LARGE SCALE GENOMIC DNA]</scope>
    <source>
        <strain evidence="6 7">WC1T17</strain>
    </source>
</reference>
<comment type="subcellular location">
    <subcellularLocation>
        <location evidence="1">Membrane</location>
        <topology evidence="1">Multi-pass membrane protein</topology>
    </subcellularLocation>
</comment>
<accession>A0ABY1A8U5</accession>
<evidence type="ECO:0000256" key="1">
    <source>
        <dbReference type="ARBA" id="ARBA00004141"/>
    </source>
</evidence>
<keyword evidence="4 5" id="KW-0472">Membrane</keyword>
<protein>
    <submittedName>
        <fullName evidence="6">Amino acid permease</fullName>
    </submittedName>
</protein>
<dbReference type="Gene3D" id="1.20.1740.10">
    <property type="entry name" value="Amino acid/polyamine transporter I"/>
    <property type="match status" value="1"/>
</dbReference>
<dbReference type="InterPro" id="IPR002293">
    <property type="entry name" value="AA/rel_permease1"/>
</dbReference>
<evidence type="ECO:0000256" key="5">
    <source>
        <dbReference type="SAM" id="Phobius"/>
    </source>
</evidence>
<evidence type="ECO:0000313" key="7">
    <source>
        <dbReference type="Proteomes" id="UP000182089"/>
    </source>
</evidence>
<keyword evidence="3 5" id="KW-1133">Transmembrane helix</keyword>
<evidence type="ECO:0000256" key="3">
    <source>
        <dbReference type="ARBA" id="ARBA00022989"/>
    </source>
</evidence>
<evidence type="ECO:0000313" key="6">
    <source>
        <dbReference type="EMBL" id="SEM30830.1"/>
    </source>
</evidence>
<feature type="transmembrane region" description="Helical" evidence="5">
    <location>
        <begin position="29"/>
        <end position="51"/>
    </location>
</feature>
<name>A0ABY1A8U5_9LACO</name>
<evidence type="ECO:0000256" key="4">
    <source>
        <dbReference type="ARBA" id="ARBA00023136"/>
    </source>
</evidence>
<dbReference type="Proteomes" id="UP000182089">
    <property type="component" value="Unassembled WGS sequence"/>
</dbReference>
<dbReference type="Pfam" id="PF13520">
    <property type="entry name" value="AA_permease_2"/>
    <property type="match status" value="1"/>
</dbReference>
<gene>
    <name evidence="6" type="ORF">SAMN05216431_10133</name>
</gene>
<organism evidence="6 7">
    <name type="scientific">Ligilactobacillus ruminis</name>
    <dbReference type="NCBI Taxonomy" id="1623"/>
    <lineage>
        <taxon>Bacteria</taxon>
        <taxon>Bacillati</taxon>
        <taxon>Bacillota</taxon>
        <taxon>Bacilli</taxon>
        <taxon>Lactobacillales</taxon>
        <taxon>Lactobacillaceae</taxon>
        <taxon>Ligilactobacillus</taxon>
    </lineage>
</organism>
<keyword evidence="2 5" id="KW-0812">Transmembrane</keyword>
<proteinExistence type="predicted"/>
<comment type="caution">
    <text evidence="6">The sequence shown here is derived from an EMBL/GenBank/DDBJ whole genome shotgun (WGS) entry which is preliminary data.</text>
</comment>
<feature type="transmembrane region" description="Helical" evidence="5">
    <location>
        <begin position="118"/>
        <end position="137"/>
    </location>
</feature>
<feature type="transmembrane region" description="Helical" evidence="5">
    <location>
        <begin position="63"/>
        <end position="86"/>
    </location>
</feature>
<dbReference type="EMBL" id="FOCC01000001">
    <property type="protein sequence ID" value="SEM30830.1"/>
    <property type="molecule type" value="Genomic_DNA"/>
</dbReference>